<name>A0A4U5MTQ0_STECR</name>
<keyword evidence="6 7" id="KW-0472">Membrane</keyword>
<accession>A0A4U5MTQ0</accession>
<feature type="domain" description="Cytochrome b561" evidence="8">
    <location>
        <begin position="1"/>
        <end position="204"/>
    </location>
</feature>
<dbReference type="SMART" id="SM00665">
    <property type="entry name" value="B561"/>
    <property type="match status" value="1"/>
</dbReference>
<evidence type="ECO:0000256" key="2">
    <source>
        <dbReference type="ARBA" id="ARBA00022448"/>
    </source>
</evidence>
<feature type="transmembrane region" description="Helical" evidence="7">
    <location>
        <begin position="220"/>
        <end position="243"/>
    </location>
</feature>
<organism evidence="9 10">
    <name type="scientific">Steinernema carpocapsae</name>
    <name type="common">Entomopathogenic nematode</name>
    <dbReference type="NCBI Taxonomy" id="34508"/>
    <lineage>
        <taxon>Eukaryota</taxon>
        <taxon>Metazoa</taxon>
        <taxon>Ecdysozoa</taxon>
        <taxon>Nematoda</taxon>
        <taxon>Chromadorea</taxon>
        <taxon>Rhabditida</taxon>
        <taxon>Tylenchina</taxon>
        <taxon>Panagrolaimomorpha</taxon>
        <taxon>Strongyloidoidea</taxon>
        <taxon>Steinernematidae</taxon>
        <taxon>Steinernema</taxon>
    </lineage>
</organism>
<dbReference type="EMBL" id="AZBU02000006">
    <property type="protein sequence ID" value="TKR73068.1"/>
    <property type="molecule type" value="Genomic_DNA"/>
</dbReference>
<comment type="caution">
    <text evidence="9">The sequence shown here is derived from an EMBL/GenBank/DDBJ whole genome shotgun (WGS) entry which is preliminary data.</text>
</comment>
<evidence type="ECO:0000256" key="3">
    <source>
        <dbReference type="ARBA" id="ARBA00022692"/>
    </source>
</evidence>
<keyword evidence="4" id="KW-0249">Electron transport</keyword>
<keyword evidence="3 7" id="KW-0812">Transmembrane</keyword>
<dbReference type="STRING" id="34508.A0A4U5MTQ0"/>
<evidence type="ECO:0000256" key="1">
    <source>
        <dbReference type="ARBA" id="ARBA00004370"/>
    </source>
</evidence>
<dbReference type="GO" id="GO:0016020">
    <property type="term" value="C:membrane"/>
    <property type="evidence" value="ECO:0007669"/>
    <property type="project" value="UniProtKB-SubCell"/>
</dbReference>
<evidence type="ECO:0000259" key="8">
    <source>
        <dbReference type="PROSITE" id="PS50939"/>
    </source>
</evidence>
<keyword evidence="5 7" id="KW-1133">Transmembrane helix</keyword>
<dbReference type="PROSITE" id="PS50939">
    <property type="entry name" value="CYTOCHROME_B561"/>
    <property type="match status" value="1"/>
</dbReference>
<evidence type="ECO:0000256" key="7">
    <source>
        <dbReference type="SAM" id="Phobius"/>
    </source>
</evidence>
<feature type="transmembrane region" description="Helical" evidence="7">
    <location>
        <begin position="143"/>
        <end position="168"/>
    </location>
</feature>
<proteinExistence type="predicted"/>
<protein>
    <recommendedName>
        <fullName evidence="8">Cytochrome b561 domain-containing protein</fullName>
    </recommendedName>
</protein>
<evidence type="ECO:0000313" key="9">
    <source>
        <dbReference type="EMBL" id="TKR73068.1"/>
    </source>
</evidence>
<dbReference type="Proteomes" id="UP000298663">
    <property type="component" value="Unassembled WGS sequence"/>
</dbReference>
<dbReference type="OrthoDB" id="2419613at2759"/>
<dbReference type="Pfam" id="PF03188">
    <property type="entry name" value="Cytochrom_B561"/>
    <property type="match status" value="1"/>
</dbReference>
<reference evidence="9 10" key="1">
    <citation type="journal article" date="2015" name="Genome Biol.">
        <title>Comparative genomics of Steinernema reveals deeply conserved gene regulatory networks.</title>
        <authorList>
            <person name="Dillman A.R."/>
            <person name="Macchietto M."/>
            <person name="Porter C.F."/>
            <person name="Rogers A."/>
            <person name="Williams B."/>
            <person name="Antoshechkin I."/>
            <person name="Lee M.M."/>
            <person name="Goodwin Z."/>
            <person name="Lu X."/>
            <person name="Lewis E.E."/>
            <person name="Goodrich-Blair H."/>
            <person name="Stock S.P."/>
            <person name="Adams B.J."/>
            <person name="Sternberg P.W."/>
            <person name="Mortazavi A."/>
        </authorList>
    </citation>
    <scope>NUCLEOTIDE SEQUENCE [LARGE SCALE GENOMIC DNA]</scope>
    <source>
        <strain evidence="9 10">ALL</strain>
    </source>
</reference>
<gene>
    <name evidence="9" type="ORF">L596_020424</name>
</gene>
<sequence>MDAVNVTALMTSSVRASTAPMWKKNLPKVHGSTCIFAWFVLIPIAFFIARFFRDNLTQISSRLWFLTHRSLNVFASILLILGVLATTISHDWVWTGPTHKDPNSPLAMHTVFGLMAIILAWLQPFNALLRCGPDHNYRPAFNWVHRLFGVVGWAFAATSNMFACKFFFWDFQDATSAEVVCGLLIAAVLATFVVLEVIHYKSRYVNDDCLNAHWTWTAKVAVFISSTILILIFTTILCVLICVKVKP</sequence>
<evidence type="ECO:0000256" key="5">
    <source>
        <dbReference type="ARBA" id="ARBA00022989"/>
    </source>
</evidence>
<keyword evidence="10" id="KW-1185">Reference proteome</keyword>
<feature type="transmembrane region" description="Helical" evidence="7">
    <location>
        <begin position="33"/>
        <end position="53"/>
    </location>
</feature>
<feature type="transmembrane region" description="Helical" evidence="7">
    <location>
        <begin position="106"/>
        <end position="123"/>
    </location>
</feature>
<feature type="transmembrane region" description="Helical" evidence="7">
    <location>
        <begin position="73"/>
        <end position="94"/>
    </location>
</feature>
<dbReference type="InterPro" id="IPR006593">
    <property type="entry name" value="Cyt_b561/ferric_Rdtase_TM"/>
</dbReference>
<dbReference type="PANTHER" id="PTHR23130">
    <property type="entry name" value="CYTOCHROME B561 AND DOMON DOMAIN-CONTAINING PROTEIN"/>
    <property type="match status" value="1"/>
</dbReference>
<dbReference type="PANTHER" id="PTHR23130:SF171">
    <property type="entry name" value="OS01G0895300 PROTEIN"/>
    <property type="match status" value="1"/>
</dbReference>
<evidence type="ECO:0000256" key="6">
    <source>
        <dbReference type="ARBA" id="ARBA00023136"/>
    </source>
</evidence>
<keyword evidence="2" id="KW-0813">Transport</keyword>
<dbReference type="AlphaFoldDB" id="A0A4U5MTQ0"/>
<comment type="subcellular location">
    <subcellularLocation>
        <location evidence="1">Membrane</location>
    </subcellularLocation>
</comment>
<reference evidence="9 10" key="2">
    <citation type="journal article" date="2019" name="G3 (Bethesda)">
        <title>Hybrid Assembly of the Genome of the Entomopathogenic Nematode Steinernema carpocapsae Identifies the X-Chromosome.</title>
        <authorList>
            <person name="Serra L."/>
            <person name="Macchietto M."/>
            <person name="Macias-Munoz A."/>
            <person name="McGill C.J."/>
            <person name="Rodriguez I.M."/>
            <person name="Rodriguez B."/>
            <person name="Murad R."/>
            <person name="Mortazavi A."/>
        </authorList>
    </citation>
    <scope>NUCLEOTIDE SEQUENCE [LARGE SCALE GENOMIC DNA]</scope>
    <source>
        <strain evidence="9 10">ALL</strain>
    </source>
</reference>
<dbReference type="Gene3D" id="1.20.120.1770">
    <property type="match status" value="1"/>
</dbReference>
<feature type="transmembrane region" description="Helical" evidence="7">
    <location>
        <begin position="180"/>
        <end position="200"/>
    </location>
</feature>
<dbReference type="CDD" id="cd08760">
    <property type="entry name" value="Cyt_b561_FRRS1_like"/>
    <property type="match status" value="1"/>
</dbReference>
<evidence type="ECO:0000313" key="10">
    <source>
        <dbReference type="Proteomes" id="UP000298663"/>
    </source>
</evidence>
<evidence type="ECO:0000256" key="4">
    <source>
        <dbReference type="ARBA" id="ARBA00022982"/>
    </source>
</evidence>